<dbReference type="EMBL" id="UAVU01000008">
    <property type="protein sequence ID" value="SQC91930.1"/>
    <property type="molecule type" value="Genomic_DNA"/>
</dbReference>
<proteinExistence type="predicted"/>
<name>A0A2X3KWJ6_9ENTR</name>
<evidence type="ECO:0000313" key="2">
    <source>
        <dbReference type="Proteomes" id="UP000251197"/>
    </source>
</evidence>
<gene>
    <name evidence="1" type="ORF">NCTC12120_05112</name>
</gene>
<reference evidence="1 2" key="1">
    <citation type="submission" date="2018-06" db="EMBL/GenBank/DDBJ databases">
        <authorList>
            <consortium name="Pathogen Informatics"/>
            <person name="Doyle S."/>
        </authorList>
    </citation>
    <scope>NUCLEOTIDE SEQUENCE [LARGE SCALE GENOMIC DNA]</scope>
    <source>
        <strain evidence="1 2">NCTC12120</strain>
    </source>
</reference>
<organism evidence="1 2">
    <name type="scientific">Cedecea neteri</name>
    <dbReference type="NCBI Taxonomy" id="158822"/>
    <lineage>
        <taxon>Bacteria</taxon>
        <taxon>Pseudomonadati</taxon>
        <taxon>Pseudomonadota</taxon>
        <taxon>Gammaproteobacteria</taxon>
        <taxon>Enterobacterales</taxon>
        <taxon>Enterobacteriaceae</taxon>
        <taxon>Cedecea</taxon>
    </lineage>
</organism>
<accession>A0A2X3KWJ6</accession>
<evidence type="ECO:0000313" key="1">
    <source>
        <dbReference type="EMBL" id="SQC91930.1"/>
    </source>
</evidence>
<sequence>MLLFWHFGPTQLFGQLAELLLLRFIFKGEGIDGPPPREG</sequence>
<dbReference type="Proteomes" id="UP000251197">
    <property type="component" value="Unassembled WGS sequence"/>
</dbReference>
<protein>
    <submittedName>
        <fullName evidence="1">Uncharacterized protein</fullName>
    </submittedName>
</protein>
<dbReference type="AlphaFoldDB" id="A0A2X3KWJ6"/>